<dbReference type="Pfam" id="PF13456">
    <property type="entry name" value="RVT_3"/>
    <property type="match status" value="1"/>
</dbReference>
<dbReference type="GO" id="GO:0003887">
    <property type="term" value="F:DNA-directed DNA polymerase activity"/>
    <property type="evidence" value="ECO:0007669"/>
    <property type="project" value="UniProtKB-KW"/>
</dbReference>
<evidence type="ECO:0000313" key="16">
    <source>
        <dbReference type="Proteomes" id="UP000018958"/>
    </source>
</evidence>
<dbReference type="PROSITE" id="PS50013">
    <property type="entry name" value="CHROMO_2"/>
    <property type="match status" value="1"/>
</dbReference>
<dbReference type="GO" id="GO:0006508">
    <property type="term" value="P:proteolysis"/>
    <property type="evidence" value="ECO:0007669"/>
    <property type="project" value="UniProtKB-KW"/>
</dbReference>
<feature type="region of interest" description="Disordered" evidence="12">
    <location>
        <begin position="123"/>
        <end position="164"/>
    </location>
</feature>
<dbReference type="Gene3D" id="1.10.340.70">
    <property type="match status" value="1"/>
</dbReference>
<evidence type="ECO:0000256" key="11">
    <source>
        <dbReference type="ARBA" id="ARBA00023268"/>
    </source>
</evidence>
<keyword evidence="11" id="KW-0511">Multifunctional enzyme</keyword>
<keyword evidence="5" id="KW-0460">Magnesium</keyword>
<dbReference type="InterPro" id="IPR000953">
    <property type="entry name" value="Chromo/chromo_shadow_dom"/>
</dbReference>
<dbReference type="GO" id="GO:0006310">
    <property type="term" value="P:DNA recombination"/>
    <property type="evidence" value="ECO:0007669"/>
    <property type="project" value="UniProtKB-KW"/>
</dbReference>
<evidence type="ECO:0000256" key="9">
    <source>
        <dbReference type="ARBA" id="ARBA00023125"/>
    </source>
</evidence>
<dbReference type="CDD" id="cd00024">
    <property type="entry name" value="CD_CSD"/>
    <property type="match status" value="1"/>
</dbReference>
<evidence type="ECO:0000256" key="10">
    <source>
        <dbReference type="ARBA" id="ARBA00023172"/>
    </source>
</evidence>
<evidence type="ECO:0000256" key="3">
    <source>
        <dbReference type="ARBA" id="ARBA00022750"/>
    </source>
</evidence>
<dbReference type="InterPro" id="IPR056924">
    <property type="entry name" value="SH3_Tf2-1"/>
</dbReference>
<keyword evidence="3" id="KW-0064">Aspartyl protease</keyword>
<dbReference type="EMBL" id="ANIX01004241">
    <property type="protein sequence ID" value="ETP01553.1"/>
    <property type="molecule type" value="Genomic_DNA"/>
</dbReference>
<dbReference type="Gene3D" id="2.40.50.40">
    <property type="match status" value="1"/>
</dbReference>
<keyword evidence="8" id="KW-0548">Nucleotidyltransferase</keyword>
<dbReference type="InterPro" id="IPR043502">
    <property type="entry name" value="DNA/RNA_pol_sf"/>
</dbReference>
<evidence type="ECO:0000256" key="7">
    <source>
        <dbReference type="ARBA" id="ARBA00022918"/>
    </source>
</evidence>
<evidence type="ECO:0000256" key="4">
    <source>
        <dbReference type="ARBA" id="ARBA00022801"/>
    </source>
</evidence>
<dbReference type="InterPro" id="IPR002156">
    <property type="entry name" value="RNaseH_domain"/>
</dbReference>
<feature type="domain" description="Integrase catalytic" evidence="14">
    <location>
        <begin position="1376"/>
        <end position="1536"/>
    </location>
</feature>
<evidence type="ECO:0000256" key="6">
    <source>
        <dbReference type="ARBA" id="ARBA00022908"/>
    </source>
</evidence>
<feature type="domain" description="Chromo" evidence="13">
    <location>
        <begin position="1735"/>
        <end position="1798"/>
    </location>
</feature>
<dbReference type="Gene3D" id="3.10.10.10">
    <property type="entry name" value="HIV Type 1 Reverse Transcriptase, subunit A, domain 1"/>
    <property type="match status" value="1"/>
</dbReference>
<keyword evidence="2" id="KW-0479">Metal-binding</keyword>
<feature type="region of interest" description="Disordered" evidence="12">
    <location>
        <begin position="260"/>
        <end position="339"/>
    </location>
</feature>
<dbReference type="InterPro" id="IPR016197">
    <property type="entry name" value="Chromo-like_dom_sf"/>
</dbReference>
<feature type="region of interest" description="Disordered" evidence="12">
    <location>
        <begin position="1"/>
        <end position="101"/>
    </location>
</feature>
<evidence type="ECO:0000259" key="14">
    <source>
        <dbReference type="PROSITE" id="PS50994"/>
    </source>
</evidence>
<dbReference type="InterPro" id="IPR043128">
    <property type="entry name" value="Rev_trsase/Diguanyl_cyclase"/>
</dbReference>
<dbReference type="Pfam" id="PF00078">
    <property type="entry name" value="RVT_1"/>
    <property type="match status" value="1"/>
</dbReference>
<gene>
    <name evidence="15" type="ORF">F441_21220</name>
</gene>
<dbReference type="InterPro" id="IPR012337">
    <property type="entry name" value="RNaseH-like_sf"/>
</dbReference>
<dbReference type="GO" id="GO:0003677">
    <property type="term" value="F:DNA binding"/>
    <property type="evidence" value="ECO:0007669"/>
    <property type="project" value="UniProtKB-KW"/>
</dbReference>
<dbReference type="GO" id="GO:0003964">
    <property type="term" value="F:RNA-directed DNA polymerase activity"/>
    <property type="evidence" value="ECO:0007669"/>
    <property type="project" value="UniProtKB-KW"/>
</dbReference>
<keyword evidence="4" id="KW-0378">Hydrolase</keyword>
<proteinExistence type="predicted"/>
<dbReference type="Gene3D" id="3.30.70.270">
    <property type="match status" value="3"/>
</dbReference>
<feature type="non-terminal residue" evidence="15">
    <location>
        <position position="1"/>
    </location>
</feature>
<dbReference type="GO" id="GO:0046872">
    <property type="term" value="F:metal ion binding"/>
    <property type="evidence" value="ECO:0007669"/>
    <property type="project" value="UniProtKB-KW"/>
</dbReference>
<feature type="compositionally biased region" description="Acidic residues" evidence="12">
    <location>
        <begin position="57"/>
        <end position="81"/>
    </location>
</feature>
<dbReference type="SUPFAM" id="SSF54160">
    <property type="entry name" value="Chromo domain-like"/>
    <property type="match status" value="1"/>
</dbReference>
<evidence type="ECO:0000256" key="12">
    <source>
        <dbReference type="SAM" id="MobiDB-lite"/>
    </source>
</evidence>
<dbReference type="InterPro" id="IPR000477">
    <property type="entry name" value="RT_dom"/>
</dbReference>
<dbReference type="OrthoDB" id="101273at2759"/>
<keyword evidence="10" id="KW-0233">DNA recombination</keyword>
<dbReference type="InterPro" id="IPR001584">
    <property type="entry name" value="Integrase_cat-core"/>
</dbReference>
<keyword evidence="1" id="KW-0645">Protease</keyword>
<comment type="caution">
    <text evidence="15">The sequence shown here is derived from an EMBL/GenBank/DDBJ whole genome shotgun (WGS) entry which is preliminary data.</text>
</comment>
<keyword evidence="9" id="KW-0238">DNA-binding</keyword>
<dbReference type="InterPro" id="IPR041577">
    <property type="entry name" value="RT_RNaseH_2"/>
</dbReference>
<dbReference type="FunFam" id="1.10.340.70:FF:000001">
    <property type="entry name" value="Retrovirus-related Pol polyprotein from transposon gypsy-like Protein"/>
    <property type="match status" value="1"/>
</dbReference>
<dbReference type="CDD" id="cd01647">
    <property type="entry name" value="RT_LTR"/>
    <property type="match status" value="1"/>
</dbReference>
<name>W2VV05_PHYNI</name>
<evidence type="ECO:0000256" key="1">
    <source>
        <dbReference type="ARBA" id="ARBA00022670"/>
    </source>
</evidence>
<dbReference type="GO" id="GO:0004523">
    <property type="term" value="F:RNA-DNA hybrid ribonuclease activity"/>
    <property type="evidence" value="ECO:0007669"/>
    <property type="project" value="InterPro"/>
</dbReference>
<evidence type="ECO:0000313" key="15">
    <source>
        <dbReference type="EMBL" id="ETP01553.1"/>
    </source>
</evidence>
<dbReference type="InterPro" id="IPR050951">
    <property type="entry name" value="Retrovirus_Pol_polyprotein"/>
</dbReference>
<evidence type="ECO:0000259" key="13">
    <source>
        <dbReference type="PROSITE" id="PS50013"/>
    </source>
</evidence>
<keyword evidence="8" id="KW-0808">Transferase</keyword>
<evidence type="ECO:0000256" key="5">
    <source>
        <dbReference type="ARBA" id="ARBA00022842"/>
    </source>
</evidence>
<dbReference type="InterPro" id="IPR041588">
    <property type="entry name" value="Integrase_H2C2"/>
</dbReference>
<evidence type="ECO:0000256" key="2">
    <source>
        <dbReference type="ARBA" id="ARBA00022723"/>
    </source>
</evidence>
<dbReference type="GO" id="GO:0004190">
    <property type="term" value="F:aspartic-type endopeptidase activity"/>
    <property type="evidence" value="ECO:0007669"/>
    <property type="project" value="UniProtKB-KW"/>
</dbReference>
<reference evidence="15 16" key="1">
    <citation type="submission" date="2013-11" db="EMBL/GenBank/DDBJ databases">
        <title>The Genome Sequence of Phytophthora parasitica CJ01A1.</title>
        <authorList>
            <consortium name="The Broad Institute Genomics Platform"/>
            <person name="Russ C."/>
            <person name="Tyler B."/>
            <person name="Panabieres F."/>
            <person name="Shan W."/>
            <person name="Tripathy S."/>
            <person name="Grunwald N."/>
            <person name="Machado M."/>
            <person name="Johnson C.S."/>
            <person name="Walker B."/>
            <person name="Young S.K."/>
            <person name="Zeng Q."/>
            <person name="Gargeya S."/>
            <person name="Fitzgerald M."/>
            <person name="Haas B."/>
            <person name="Abouelleil A."/>
            <person name="Allen A.W."/>
            <person name="Alvarado L."/>
            <person name="Arachchi H.M."/>
            <person name="Berlin A.M."/>
            <person name="Chapman S.B."/>
            <person name="Gainer-Dewar J."/>
            <person name="Goldberg J."/>
            <person name="Griggs A."/>
            <person name="Gujja S."/>
            <person name="Hansen M."/>
            <person name="Howarth C."/>
            <person name="Imamovic A."/>
            <person name="Ireland A."/>
            <person name="Larimer J."/>
            <person name="McCowan C."/>
            <person name="Murphy C."/>
            <person name="Pearson M."/>
            <person name="Poon T.W."/>
            <person name="Priest M."/>
            <person name="Roberts A."/>
            <person name="Saif S."/>
            <person name="Shea T."/>
            <person name="Sisk P."/>
            <person name="Sykes S."/>
            <person name="Wortman J."/>
            <person name="Nusbaum C."/>
            <person name="Birren B."/>
        </authorList>
    </citation>
    <scope>NUCLEOTIDE SEQUENCE [LARGE SCALE GENOMIC DNA]</scope>
    <source>
        <strain evidence="15 16">CJ01A1</strain>
    </source>
</reference>
<keyword evidence="6" id="KW-0229">DNA integration</keyword>
<protein>
    <submittedName>
        <fullName evidence="15">Uncharacterized protein</fullName>
    </submittedName>
</protein>
<dbReference type="Proteomes" id="UP000018958">
    <property type="component" value="Unassembled WGS sequence"/>
</dbReference>
<keyword evidence="7" id="KW-0695">RNA-directed DNA polymerase</keyword>
<dbReference type="SUPFAM" id="SSF56672">
    <property type="entry name" value="DNA/RNA polymerases"/>
    <property type="match status" value="1"/>
</dbReference>
<dbReference type="PANTHER" id="PTHR37984">
    <property type="entry name" value="PROTEIN CBG26694"/>
    <property type="match status" value="1"/>
</dbReference>
<dbReference type="Pfam" id="PF17921">
    <property type="entry name" value="Integrase_H2C2"/>
    <property type="match status" value="1"/>
</dbReference>
<dbReference type="GO" id="GO:0015074">
    <property type="term" value="P:DNA integration"/>
    <property type="evidence" value="ECO:0007669"/>
    <property type="project" value="UniProtKB-KW"/>
</dbReference>
<dbReference type="Pfam" id="PF17919">
    <property type="entry name" value="RT_RNaseH_2"/>
    <property type="match status" value="1"/>
</dbReference>
<accession>W2VV05</accession>
<dbReference type="Gene3D" id="3.30.420.10">
    <property type="entry name" value="Ribonuclease H-like superfamily/Ribonuclease H"/>
    <property type="match status" value="2"/>
</dbReference>
<organism evidence="15 16">
    <name type="scientific">Phytophthora nicotianae CJ01A1</name>
    <dbReference type="NCBI Taxonomy" id="1317063"/>
    <lineage>
        <taxon>Eukaryota</taxon>
        <taxon>Sar</taxon>
        <taxon>Stramenopiles</taxon>
        <taxon>Oomycota</taxon>
        <taxon>Peronosporomycetes</taxon>
        <taxon>Peronosporales</taxon>
        <taxon>Peronosporaceae</taxon>
        <taxon>Phytophthora</taxon>
    </lineage>
</organism>
<dbReference type="SUPFAM" id="SSF53098">
    <property type="entry name" value="Ribonuclease H-like"/>
    <property type="match status" value="2"/>
</dbReference>
<evidence type="ECO:0000256" key="8">
    <source>
        <dbReference type="ARBA" id="ARBA00022932"/>
    </source>
</evidence>
<keyword evidence="8" id="KW-0239">DNA-directed DNA polymerase</keyword>
<dbReference type="Pfam" id="PF24626">
    <property type="entry name" value="SH3_Tf2-1"/>
    <property type="match status" value="1"/>
</dbReference>
<dbReference type="PANTHER" id="PTHR37984:SF5">
    <property type="entry name" value="PROTEIN NYNRIN-LIKE"/>
    <property type="match status" value="1"/>
</dbReference>
<feature type="compositionally biased region" description="Basic and acidic residues" evidence="12">
    <location>
        <begin position="137"/>
        <end position="151"/>
    </location>
</feature>
<dbReference type="PROSITE" id="PS50994">
    <property type="entry name" value="INTEGRASE"/>
    <property type="match status" value="1"/>
</dbReference>
<dbReference type="InterPro" id="IPR036397">
    <property type="entry name" value="RNaseH_sf"/>
</dbReference>
<sequence length="1807" mass="203487">VPELTSKTQVREEEEDGEKIDYGTSYADEVKWSTRRRSSSPPDTPRMATIAERSVSFEDDAAYDLDTKEDDEDADDYDDQEEKAAVPKMATPDTPEGAMVRTTRSGGVKSLACNLVDELGEVAGPEPAYPDDDGDDDVSKLPRNTGRDAMKPRGNHPPLNGDTPIANKVLGRCMEMMMTESVWIPMFAPASVKHAGLTSAMSWSGHAGVSYGSCPERLVTVGSGNGFAEVKKETTHGLRSYQLTCAELWERVLREHGERGETMVDGEYDGEILDTSADDTPKPVPADSSRPLSAQTPPTRGVRPGVNERCTDVSIASSSDGTAEDCDKNEPYPMGDSEDPVSVLERTYISVAKVLTTEGSEPTGNGDDDVVEHEPNVVELEDYAQELAFLPDFTEISVTELDYSAPNVQNMALETVQQKSLVDVLKNHERIMISSGNALPQPAYGVVCDINVNGHAPIKQRARRVPLRHLRKLYELIKGMLMAGLIAFSDSQWASPIVIVMKKNGQDIRLCIDYKMVNAITAIMEYAMPLVDDLLTDLESYLWFCSLGAASGFWAIMMTLRARKISAVVCALGHFESLRMPFGLKNAPMIYQRMIDNALWGFVQPKGGWKNYAKLMQEAEEQSKQLRSISSEVSPDLATAKTKFDPDREASVTLDPVTQLINSPIADMFVSGEPDESTLVPVFEHRSFVDDICFGGETFDNCLATLDRLLSRFAECRISVSFTKSIFVQSCVDFLSHEVSPAGIGADPKKMGAITELPFPTTKKGMQSFLGALNYYSRFIQDFAVYGATLYQLKDEDFGPSEDLTVARRSFATLKQKVADAPILRHFDRGKDVHIMLFANEWALSTTLMQEHEGTLHPVRFCGRVLKEAEMNYHPAEKEVLALLLLLKVYYTQLAGRTLHVYTRFSTLDWVHRSKSLFGRAVQFSVLLSPWHLKVKRVKEKDCAFAQLLQSTITNFVDLEDSLASVAPPTKGLPTVRMDPNLLYARLPKDYRGFVMSFDGSAKTEKFGGYGSCSWIIWRLPEWQIVIAASAYLEHTTVNLAEYTGMNHGVLAALGHGVEDLVIVGDSRLAIQQSLGVIVCRKESIIALLNRHKELTARLRSTKYLHVVREYNAAADSLASETLETKVSKVVLSSDRKAELSSLNRIPEVIYKSIDACSNDIKASSDNFVQILDAVELPKRRTFADFVRSERGEVSVMTRRQKKAQKRVRFADVTPADNQDKANPVAVQEERRHRIAKAQDEEVRWSNLKAVLRGETDKLAYKVVRNLMKIADKFVLTADDVLYYVGARRRRDNERDQDVQLRLVVPTTMIQGVLQNCHDSIEGGHQGVVRAYQRVRLDYYGYGLYADVEKHVKSCPECSSSKSRPQLRGYSPGNILAERPFQIVSMDFVIPLPRSRRGNTALLLFQCSSTGFVIARAMADTSALMVAQAFEECIYRRFGAPSLIRHDRDPRFMSEVFQAFADMMQSRSRATLSYRPQANGQQEMSVKTVMQSVKVYVEDPLQQDWDEIAERMVFAINNSYDATRKETPFFLVHGWDAWSTLHAMTSSLRRGSGKQSDALAWRRGVYRQHEIALEMAKEYQAAEKERRVREHNDTLSRKEKAAVPQRFDGETACQDGIDNEGNEQVTKSLFEPGSRVWLYMERVKPGLTKKLAHRWHGPFRIERKVEEYAYELELPDRSGYRFYPVVHVSRLKAVCEFEDRPRTRLHDVTEESRLDFDEELLPEDSWEPDRLAGESGVKAILDDRMPMSTRTGRQAVREFKIQWGDQDEPTWEPITNLSCGGMLYDYLRRKRSEHRLQMVQVADEDEN</sequence>